<dbReference type="InterPro" id="IPR009057">
    <property type="entry name" value="Homeodomain-like_sf"/>
</dbReference>
<evidence type="ECO:0000313" key="6">
    <source>
        <dbReference type="Proteomes" id="UP000192596"/>
    </source>
</evidence>
<dbReference type="SUPFAM" id="SSF46689">
    <property type="entry name" value="Homeodomain-like"/>
    <property type="match status" value="1"/>
</dbReference>
<dbReference type="Gene3D" id="1.10.10.60">
    <property type="entry name" value="Homeodomain-like"/>
    <property type="match status" value="1"/>
</dbReference>
<dbReference type="STRING" id="1507870.A0A1V8TUB9"/>
<name>A0A1V8TUB9_9PEZI</name>
<organism evidence="5 6">
    <name type="scientific">Cryoendolithus antarcticus</name>
    <dbReference type="NCBI Taxonomy" id="1507870"/>
    <lineage>
        <taxon>Eukaryota</taxon>
        <taxon>Fungi</taxon>
        <taxon>Dikarya</taxon>
        <taxon>Ascomycota</taxon>
        <taxon>Pezizomycotina</taxon>
        <taxon>Dothideomycetes</taxon>
        <taxon>Dothideomycetidae</taxon>
        <taxon>Cladosporiales</taxon>
        <taxon>Cladosporiaceae</taxon>
        <taxon>Cryoendolithus</taxon>
    </lineage>
</organism>
<accession>A0A1V8TUB9</accession>
<sequence>MLLSQGFQQPSGQYIEAQVSQSFQHALPAAVLPSQTSAPEPTYGLEPTPMLPSQQISRPSSHNTNTQYSSPRQNLQAQLVYQAQQQQIQQQQIQQQQIQQQQIQQQQQQQQIQQRQQQHMLSQYRPDEHITRKRSHADFAYDYAALQQEQSQAGPSSSQAPIELTPHGRHAQLQQQGYAYQSHAQSPATSQVSQSGLSTHHHHRLPNQPPPTKSQRTGHGDDSEEAGPSSVVGQPGMPEPAPRPKGPKLKFTPEEDALLVELKETKQLTWKQIADFFPGRSSGTLQVRYCTKLKAKSVVWTDEMIDRLRRATAEYEADRWRIIAGKVGNGFSASACREKVVELGDEPSADTIAGEAAKYDDDDAG</sequence>
<feature type="region of interest" description="Disordered" evidence="2">
    <location>
        <begin position="170"/>
        <end position="250"/>
    </location>
</feature>
<gene>
    <name evidence="5" type="ORF">B0A48_00295</name>
</gene>
<evidence type="ECO:0000256" key="2">
    <source>
        <dbReference type="SAM" id="MobiDB-lite"/>
    </source>
</evidence>
<feature type="compositionally biased region" description="Polar residues" evidence="2">
    <location>
        <begin position="172"/>
        <end position="198"/>
    </location>
</feature>
<evidence type="ECO:0000256" key="1">
    <source>
        <dbReference type="SAM" id="Coils"/>
    </source>
</evidence>
<evidence type="ECO:0000313" key="5">
    <source>
        <dbReference type="EMBL" id="OQO14913.1"/>
    </source>
</evidence>
<feature type="domain" description="HTH myb-type" evidence="4">
    <location>
        <begin position="243"/>
        <end position="297"/>
    </location>
</feature>
<reference evidence="6" key="1">
    <citation type="submission" date="2017-03" db="EMBL/GenBank/DDBJ databases">
        <title>Genomes of endolithic fungi from Antarctica.</title>
        <authorList>
            <person name="Coleine C."/>
            <person name="Masonjones S."/>
            <person name="Stajich J.E."/>
        </authorList>
    </citation>
    <scope>NUCLEOTIDE SEQUENCE [LARGE SCALE GENOMIC DNA]</scope>
    <source>
        <strain evidence="6">CCFEE 5527</strain>
    </source>
</reference>
<dbReference type="AlphaFoldDB" id="A0A1V8TUB9"/>
<dbReference type="CDD" id="cd00167">
    <property type="entry name" value="SANT"/>
    <property type="match status" value="2"/>
</dbReference>
<dbReference type="Pfam" id="PF13921">
    <property type="entry name" value="Myb_DNA-bind_6"/>
    <property type="match status" value="1"/>
</dbReference>
<dbReference type="EMBL" id="NAJO01000001">
    <property type="protein sequence ID" value="OQO14913.1"/>
    <property type="molecule type" value="Genomic_DNA"/>
</dbReference>
<evidence type="ECO:0008006" key="7">
    <source>
        <dbReference type="Google" id="ProtNLM"/>
    </source>
</evidence>
<dbReference type="PROSITE" id="PS50090">
    <property type="entry name" value="MYB_LIKE"/>
    <property type="match status" value="1"/>
</dbReference>
<dbReference type="InterPro" id="IPR017930">
    <property type="entry name" value="Myb_dom"/>
</dbReference>
<feature type="region of interest" description="Disordered" evidence="2">
    <location>
        <begin position="34"/>
        <end position="71"/>
    </location>
</feature>
<evidence type="ECO:0000259" key="4">
    <source>
        <dbReference type="PROSITE" id="PS51294"/>
    </source>
</evidence>
<proteinExistence type="predicted"/>
<feature type="domain" description="Myb-like" evidence="3">
    <location>
        <begin position="243"/>
        <end position="293"/>
    </location>
</feature>
<dbReference type="InterPro" id="IPR001005">
    <property type="entry name" value="SANT/Myb"/>
</dbReference>
<keyword evidence="6" id="KW-1185">Reference proteome</keyword>
<dbReference type="PROSITE" id="PS51294">
    <property type="entry name" value="HTH_MYB"/>
    <property type="match status" value="1"/>
</dbReference>
<dbReference type="Proteomes" id="UP000192596">
    <property type="component" value="Unassembled WGS sequence"/>
</dbReference>
<dbReference type="OrthoDB" id="2143914at2759"/>
<dbReference type="InParanoid" id="A0A1V8TUB9"/>
<protein>
    <recommendedName>
        <fullName evidence="7">Myb-like domain-containing protein</fullName>
    </recommendedName>
</protein>
<feature type="coiled-coil region" evidence="1">
    <location>
        <begin position="81"/>
        <end position="118"/>
    </location>
</feature>
<evidence type="ECO:0000259" key="3">
    <source>
        <dbReference type="PROSITE" id="PS50090"/>
    </source>
</evidence>
<comment type="caution">
    <text evidence="5">The sequence shown here is derived from an EMBL/GenBank/DDBJ whole genome shotgun (WGS) entry which is preliminary data.</text>
</comment>
<keyword evidence="1" id="KW-0175">Coiled coil</keyword>
<feature type="compositionally biased region" description="Polar residues" evidence="2">
    <location>
        <begin position="51"/>
        <end position="71"/>
    </location>
</feature>
<dbReference type="SMART" id="SM00717">
    <property type="entry name" value="SANT"/>
    <property type="match status" value="2"/>
</dbReference>